<dbReference type="PANTHER" id="PTHR47165">
    <property type="entry name" value="OS03G0429900 PROTEIN"/>
    <property type="match status" value="1"/>
</dbReference>
<dbReference type="AlphaFoldDB" id="A0A8T1ZDC8"/>
<feature type="domain" description="Arabidopsis retrotransposon Orf1 C-terminal" evidence="2">
    <location>
        <begin position="243"/>
        <end position="349"/>
    </location>
</feature>
<dbReference type="Pfam" id="PF03078">
    <property type="entry name" value="ATHILA"/>
    <property type="match status" value="1"/>
</dbReference>
<accession>A0A8T1ZDC8</accession>
<protein>
    <submittedName>
        <fullName evidence="3">Nucleic acid-binding OB-fold</fullName>
    </submittedName>
</protein>
<evidence type="ECO:0000259" key="1">
    <source>
        <dbReference type="Pfam" id="PF02721"/>
    </source>
</evidence>
<dbReference type="Pfam" id="PF02721">
    <property type="entry name" value="DUF223"/>
    <property type="match status" value="1"/>
</dbReference>
<sequence length="360" mass="40774">MATFDIVAITQDASYVTFDALQLGQSNQQIVGRLLRFWEATNNKEDGELMGIVLLFLDEKNTVIHGFIPASLVDHNRYVLQESEIFNLSGFEVGRSTNLYKITDNPLAIRFLPSTNMTKIENIGVTINQEKFMLQNSNHLQALANTNLALPDVVGQVMFVQGSNLHDGTSKERLVMRFKMDTSVIVYLQLWGEAASTFRSQISKKKTNKNVMVVTTINPKLFGGKSYEVKNHTLHQPIRDDVDYRESINKIKLTPTLLIDYSTLKALGLENDVGWMLNALGLLQFMESVCREIYEEEIRQFFVTVSLAFTRMSSPLARDGILYFTINGEHYNISIPRLGRALGFDYQDAIDFGPEEHGNI</sequence>
<dbReference type="InterPro" id="IPR003871">
    <property type="entry name" value="RFA1B/D_OB_1st"/>
</dbReference>
<evidence type="ECO:0000259" key="2">
    <source>
        <dbReference type="Pfam" id="PF03078"/>
    </source>
</evidence>
<dbReference type="Proteomes" id="UP000694251">
    <property type="component" value="Chromosome 11"/>
</dbReference>
<reference evidence="3 4" key="1">
    <citation type="submission" date="2020-12" db="EMBL/GenBank/DDBJ databases">
        <title>Concerted genomic and epigenomic changes stabilize Arabidopsis allopolyploids.</title>
        <authorList>
            <person name="Chen Z."/>
        </authorList>
    </citation>
    <scope>NUCLEOTIDE SEQUENCE [LARGE SCALE GENOMIC DNA]</scope>
    <source>
        <strain evidence="3">As9502</strain>
        <tissue evidence="3">Leaf</tissue>
    </source>
</reference>
<dbReference type="OrthoDB" id="1931061at2759"/>
<dbReference type="PANTHER" id="PTHR47165:SF4">
    <property type="entry name" value="OS03G0429900 PROTEIN"/>
    <property type="match status" value="1"/>
</dbReference>
<feature type="domain" description="Replication protein A 70 kDa DNA-binding subunit B/D first OB fold" evidence="1">
    <location>
        <begin position="29"/>
        <end position="119"/>
    </location>
</feature>
<name>A0A8T1ZDC8_ARASU</name>
<dbReference type="EMBL" id="JAEFBJ010000011">
    <property type="protein sequence ID" value="KAG7557069.1"/>
    <property type="molecule type" value="Genomic_DNA"/>
</dbReference>
<keyword evidence="4" id="KW-1185">Reference proteome</keyword>
<organism evidence="3 4">
    <name type="scientific">Arabidopsis suecica</name>
    <name type="common">Swedish thale-cress</name>
    <name type="synonym">Cardaminopsis suecica</name>
    <dbReference type="NCBI Taxonomy" id="45249"/>
    <lineage>
        <taxon>Eukaryota</taxon>
        <taxon>Viridiplantae</taxon>
        <taxon>Streptophyta</taxon>
        <taxon>Embryophyta</taxon>
        <taxon>Tracheophyta</taxon>
        <taxon>Spermatophyta</taxon>
        <taxon>Magnoliopsida</taxon>
        <taxon>eudicotyledons</taxon>
        <taxon>Gunneridae</taxon>
        <taxon>Pentapetalae</taxon>
        <taxon>rosids</taxon>
        <taxon>malvids</taxon>
        <taxon>Brassicales</taxon>
        <taxon>Brassicaceae</taxon>
        <taxon>Camelineae</taxon>
        <taxon>Arabidopsis</taxon>
    </lineage>
</organism>
<dbReference type="CDD" id="cd04480">
    <property type="entry name" value="RPA1_DBD_A_like"/>
    <property type="match status" value="1"/>
</dbReference>
<proteinExistence type="predicted"/>
<comment type="caution">
    <text evidence="3">The sequence shown here is derived from an EMBL/GenBank/DDBJ whole genome shotgun (WGS) entry which is preliminary data.</text>
</comment>
<evidence type="ECO:0000313" key="3">
    <source>
        <dbReference type="EMBL" id="KAG7557069.1"/>
    </source>
</evidence>
<evidence type="ECO:0000313" key="4">
    <source>
        <dbReference type="Proteomes" id="UP000694251"/>
    </source>
</evidence>
<gene>
    <name evidence="3" type="ORF">ISN44_As11g030700</name>
</gene>
<dbReference type="InterPro" id="IPR004312">
    <property type="entry name" value="ATHILA_Orf1_C"/>
</dbReference>